<reference evidence="2 3" key="1">
    <citation type="journal article" date="2010" name="Stand. Genomic Sci.">
        <title>Complete genome sequence of Haliangium ochraceum type strain (SMP-2).</title>
        <authorList>
            <consortium name="US DOE Joint Genome Institute (JGI-PGF)"/>
            <person name="Ivanova N."/>
            <person name="Daum C."/>
            <person name="Lang E."/>
            <person name="Abt B."/>
            <person name="Kopitz M."/>
            <person name="Saunders E."/>
            <person name="Lapidus A."/>
            <person name="Lucas S."/>
            <person name="Glavina Del Rio T."/>
            <person name="Nolan M."/>
            <person name="Tice H."/>
            <person name="Copeland A."/>
            <person name="Cheng J.F."/>
            <person name="Chen F."/>
            <person name="Bruce D."/>
            <person name="Goodwin L."/>
            <person name="Pitluck S."/>
            <person name="Mavromatis K."/>
            <person name="Pati A."/>
            <person name="Mikhailova N."/>
            <person name="Chen A."/>
            <person name="Palaniappan K."/>
            <person name="Land M."/>
            <person name="Hauser L."/>
            <person name="Chang Y.J."/>
            <person name="Jeffries C.D."/>
            <person name="Detter J.C."/>
            <person name="Brettin T."/>
            <person name="Rohde M."/>
            <person name="Goker M."/>
            <person name="Bristow J."/>
            <person name="Markowitz V."/>
            <person name="Eisen J.A."/>
            <person name="Hugenholtz P."/>
            <person name="Kyrpides N.C."/>
            <person name="Klenk H.P."/>
        </authorList>
    </citation>
    <scope>NUCLEOTIDE SEQUENCE [LARGE SCALE GENOMIC DNA]</scope>
    <source>
        <strain evidence="3">DSM 14365 / CIP 107738 / JCM 11303 / AJ 13395 / SMP-2</strain>
    </source>
</reference>
<evidence type="ECO:0000259" key="1">
    <source>
        <dbReference type="Pfam" id="PF10137"/>
    </source>
</evidence>
<keyword evidence="3" id="KW-1185">Reference proteome</keyword>
<dbReference type="HOGENOM" id="CLU_457690_0_0_7"/>
<feature type="domain" description="CD-NTase-associated protein 12/Pycsar effector protein TIR" evidence="1">
    <location>
        <begin position="453"/>
        <end position="570"/>
    </location>
</feature>
<organism evidence="2 3">
    <name type="scientific">Haliangium ochraceum (strain DSM 14365 / JCM 11303 / SMP-2)</name>
    <dbReference type="NCBI Taxonomy" id="502025"/>
    <lineage>
        <taxon>Bacteria</taxon>
        <taxon>Pseudomonadati</taxon>
        <taxon>Myxococcota</taxon>
        <taxon>Polyangia</taxon>
        <taxon>Haliangiales</taxon>
        <taxon>Kofleriaceae</taxon>
        <taxon>Haliangium</taxon>
    </lineage>
</organism>
<protein>
    <submittedName>
        <fullName evidence="2">Nucleotide-binding protein, predicted, TIR-like protein</fullName>
    </submittedName>
</protein>
<dbReference type="eggNOG" id="COG4271">
    <property type="taxonomic scope" value="Bacteria"/>
</dbReference>
<gene>
    <name evidence="2" type="ordered locus">Hoch_4421</name>
</gene>
<dbReference type="KEGG" id="hoh:Hoch_4421"/>
<dbReference type="Pfam" id="PF10137">
    <property type="entry name" value="CAP12-PCTIR_TIR"/>
    <property type="match status" value="1"/>
</dbReference>
<sequence length="596" mass="66823">MVDSRAHGVLSADVSRLILIRENGSASDILSITLENPTAVNVAVTDDEYCTFVFKFTDKKTNLMTVRDWGGRVEISNTQDYLATSERSVYVPVDGHVPASGTRALAVYVEHRDMAWSHGDGVELTLDDPLYAWQLDALPSLGRIKYSATVVFPPDPVRRKIVAEDALITTSRTAHWEWYAVSPGENLHIRARSLPQDDCVTESLACVDDAISEVYRLIFRSYIWEWPDTGALREHMEHDSVVRFLDVGTGLPDENFLSDASHEGRMERYQSLLSELYAVRGVASSGRGERKARPPASGPSPSWMKSIDIFMARIGHVLSVRELHQEIDILKEADISFVYHEYEYSDQFGCSPLYLEGYQGYWRMKVCVPIDVFERLDNLGRALCEGRIKEAISILPSEDTDGEGPVATVELHPIITPLMDWQSSGGREAEMLQKKEMRDLQMNSSGNAATRNKVFVVHGHDKGVRESVARFLEKLGFDAVILNERPDQGATIIEKFERESKGVCFAIVLLTPDDVGGRIGDDSQLRARQNVIFELGFFVGKLGRGRVALLRKGDVEMLSDYHGVVYREHDDHDGWKSWLAGEMKSAGLPIDLNKIL</sequence>
<accession>D0LNL0</accession>
<dbReference type="AlphaFoldDB" id="D0LNL0"/>
<dbReference type="GO" id="GO:0050135">
    <property type="term" value="F:NADP+ nucleosidase activity"/>
    <property type="evidence" value="ECO:0007669"/>
    <property type="project" value="InterPro"/>
</dbReference>
<dbReference type="EMBL" id="CP001804">
    <property type="protein sequence ID" value="ACY16915.1"/>
    <property type="molecule type" value="Genomic_DNA"/>
</dbReference>
<evidence type="ECO:0000313" key="2">
    <source>
        <dbReference type="EMBL" id="ACY16915.1"/>
    </source>
</evidence>
<dbReference type="InterPro" id="IPR019302">
    <property type="entry name" value="CAP12/PCTIR_TIR_dom"/>
</dbReference>
<dbReference type="Proteomes" id="UP000001880">
    <property type="component" value="Chromosome"/>
</dbReference>
<proteinExistence type="predicted"/>
<evidence type="ECO:0000313" key="3">
    <source>
        <dbReference type="Proteomes" id="UP000001880"/>
    </source>
</evidence>
<name>D0LNL0_HALO1</name>